<dbReference type="Gene3D" id="3.30.565.10">
    <property type="entry name" value="Histidine kinase-like ATPase, C-terminal domain"/>
    <property type="match status" value="1"/>
</dbReference>
<dbReference type="SUPFAM" id="SSF55874">
    <property type="entry name" value="ATPase domain of HSP90 chaperone/DNA topoisomerase II/histidine kinase"/>
    <property type="match status" value="1"/>
</dbReference>
<accession>A0A4R0MXK9</accession>
<keyword evidence="4" id="KW-0802">TPR repeat</keyword>
<gene>
    <name evidence="8" type="ORF">EZ444_20010</name>
</gene>
<dbReference type="SUPFAM" id="SSF47384">
    <property type="entry name" value="Homodimeric domain of signal transducing histidine kinase"/>
    <property type="match status" value="1"/>
</dbReference>
<dbReference type="RefSeq" id="WP_131610929.1">
    <property type="nucleotide sequence ID" value="NZ_SJSM01000016.1"/>
</dbReference>
<evidence type="ECO:0000256" key="3">
    <source>
        <dbReference type="ARBA" id="ARBA00022553"/>
    </source>
</evidence>
<evidence type="ECO:0000313" key="9">
    <source>
        <dbReference type="Proteomes" id="UP000291117"/>
    </source>
</evidence>
<proteinExistence type="predicted"/>
<evidence type="ECO:0000256" key="5">
    <source>
        <dbReference type="SAM" id="Phobius"/>
    </source>
</evidence>
<dbReference type="Pfam" id="PF13424">
    <property type="entry name" value="TPR_12"/>
    <property type="match status" value="1"/>
</dbReference>
<keyword evidence="3" id="KW-0597">Phosphoprotein</keyword>
<dbReference type="CDD" id="cd00082">
    <property type="entry name" value="HisKA"/>
    <property type="match status" value="1"/>
</dbReference>
<evidence type="ECO:0000256" key="2">
    <source>
        <dbReference type="ARBA" id="ARBA00012438"/>
    </source>
</evidence>
<dbReference type="SUPFAM" id="SSF48452">
    <property type="entry name" value="TPR-like"/>
    <property type="match status" value="1"/>
</dbReference>
<dbReference type="InterPro" id="IPR003661">
    <property type="entry name" value="HisK_dim/P_dom"/>
</dbReference>
<organism evidence="8 9">
    <name type="scientific">Pedobacter hiemivivus</name>
    <dbReference type="NCBI Taxonomy" id="2530454"/>
    <lineage>
        <taxon>Bacteria</taxon>
        <taxon>Pseudomonadati</taxon>
        <taxon>Bacteroidota</taxon>
        <taxon>Sphingobacteriia</taxon>
        <taxon>Sphingobacteriales</taxon>
        <taxon>Sphingobacteriaceae</taxon>
        <taxon>Pedobacter</taxon>
    </lineage>
</organism>
<protein>
    <recommendedName>
        <fullName evidence="2">histidine kinase</fullName>
        <ecNumber evidence="2">2.7.13.3</ecNumber>
    </recommendedName>
</protein>
<feature type="domain" description="Histidine kinase" evidence="7">
    <location>
        <begin position="206"/>
        <end position="419"/>
    </location>
</feature>
<evidence type="ECO:0000256" key="4">
    <source>
        <dbReference type="PROSITE-ProRule" id="PRU00339"/>
    </source>
</evidence>
<dbReference type="InterPro" id="IPR005467">
    <property type="entry name" value="His_kinase_dom"/>
</dbReference>
<dbReference type="InterPro" id="IPR036890">
    <property type="entry name" value="HATPase_C_sf"/>
</dbReference>
<reference evidence="8 9" key="1">
    <citation type="submission" date="2019-02" db="EMBL/GenBank/DDBJ databases">
        <title>Pedobacter sp. RP-3-8 sp. nov., isolated from Arctic soil.</title>
        <authorList>
            <person name="Dahal R.H."/>
        </authorList>
    </citation>
    <scope>NUCLEOTIDE SEQUENCE [LARGE SCALE GENOMIC DNA]</scope>
    <source>
        <strain evidence="8 9">RP-3-8</strain>
    </source>
</reference>
<feature type="signal peptide" evidence="6">
    <location>
        <begin position="1"/>
        <end position="16"/>
    </location>
</feature>
<comment type="catalytic activity">
    <reaction evidence="1">
        <text>ATP + protein L-histidine = ADP + protein N-phospho-L-histidine.</text>
        <dbReference type="EC" id="2.7.13.3"/>
    </reaction>
</comment>
<sequence length="419" mass="47114">MTYLLIILLFSMSACAQNPHPVSPADTAHHQVDKLNRTGVEYHSAGDKTKALEHHNKALQLAKKHELHEDQIRSLIGIANVLKTDDTDQSIIHLKRALQLAKSINHQELTSEIYHSLSEIYRQQADYRQSMDALEEHHRLADKMIQGEKDQKLTLLEKTYQRDAILIIAIAILFIMAVLFYYFRKTRQLNTRLHAANQIKDKLFTIIGHDLRNPIGSITNVLAMMEGDDLTPDEQRHMISQMRKQGDVSLEILDSLLNWGKAQLNGITINPVEFDPTAIVINNITALQGKAAEKGLNIQNHILPGYKIKADQDHFDFIIRNLLSNAIKFSSESGKIEINVKQEPSRTVFSVKDEGVGINAAQQKAFLSQHMGITYGTKGEKGTGIGLMLSKEFQRASGGALWLESKEASGTTVYFSYPK</sequence>
<dbReference type="EC" id="2.7.13.3" evidence="2"/>
<dbReference type="InterPro" id="IPR003594">
    <property type="entry name" value="HATPase_dom"/>
</dbReference>
<dbReference type="EMBL" id="SJSM01000016">
    <property type="protein sequence ID" value="TCC91002.1"/>
    <property type="molecule type" value="Genomic_DNA"/>
</dbReference>
<evidence type="ECO:0000256" key="6">
    <source>
        <dbReference type="SAM" id="SignalP"/>
    </source>
</evidence>
<dbReference type="Pfam" id="PF00512">
    <property type="entry name" value="HisKA"/>
    <property type="match status" value="1"/>
</dbReference>
<keyword evidence="5" id="KW-1133">Transmembrane helix</keyword>
<dbReference type="Gene3D" id="1.10.287.130">
    <property type="match status" value="1"/>
</dbReference>
<dbReference type="PROSITE" id="PS50005">
    <property type="entry name" value="TPR"/>
    <property type="match status" value="1"/>
</dbReference>
<dbReference type="SMART" id="SM00028">
    <property type="entry name" value="TPR"/>
    <property type="match status" value="3"/>
</dbReference>
<dbReference type="InterPro" id="IPR004358">
    <property type="entry name" value="Sig_transdc_His_kin-like_C"/>
</dbReference>
<dbReference type="PANTHER" id="PTHR43547:SF2">
    <property type="entry name" value="HYBRID SIGNAL TRANSDUCTION HISTIDINE KINASE C"/>
    <property type="match status" value="1"/>
</dbReference>
<feature type="transmembrane region" description="Helical" evidence="5">
    <location>
        <begin position="164"/>
        <end position="183"/>
    </location>
</feature>
<evidence type="ECO:0000256" key="1">
    <source>
        <dbReference type="ARBA" id="ARBA00000085"/>
    </source>
</evidence>
<keyword evidence="5" id="KW-0472">Membrane</keyword>
<dbReference type="OrthoDB" id="9810447at2"/>
<dbReference type="Proteomes" id="UP000291117">
    <property type="component" value="Unassembled WGS sequence"/>
</dbReference>
<dbReference type="PRINTS" id="PR00344">
    <property type="entry name" value="BCTRLSENSOR"/>
</dbReference>
<dbReference type="PANTHER" id="PTHR43547">
    <property type="entry name" value="TWO-COMPONENT HISTIDINE KINASE"/>
    <property type="match status" value="1"/>
</dbReference>
<dbReference type="SMART" id="SM00387">
    <property type="entry name" value="HATPase_c"/>
    <property type="match status" value="1"/>
</dbReference>
<dbReference type="SMART" id="SM00388">
    <property type="entry name" value="HisKA"/>
    <property type="match status" value="1"/>
</dbReference>
<comment type="caution">
    <text evidence="8">The sequence shown here is derived from an EMBL/GenBank/DDBJ whole genome shotgun (WGS) entry which is preliminary data.</text>
</comment>
<keyword evidence="9" id="KW-1185">Reference proteome</keyword>
<dbReference type="InterPro" id="IPR011990">
    <property type="entry name" value="TPR-like_helical_dom_sf"/>
</dbReference>
<dbReference type="AlphaFoldDB" id="A0A4R0MXK9"/>
<name>A0A4R0MXK9_9SPHI</name>
<evidence type="ECO:0000259" key="7">
    <source>
        <dbReference type="PROSITE" id="PS50109"/>
    </source>
</evidence>
<feature type="chain" id="PRO_5020353229" description="histidine kinase" evidence="6">
    <location>
        <begin position="17"/>
        <end position="419"/>
    </location>
</feature>
<dbReference type="Pfam" id="PF02518">
    <property type="entry name" value="HATPase_c"/>
    <property type="match status" value="1"/>
</dbReference>
<dbReference type="PROSITE" id="PS50109">
    <property type="entry name" value="HIS_KIN"/>
    <property type="match status" value="1"/>
</dbReference>
<feature type="repeat" description="TPR" evidence="4">
    <location>
        <begin position="32"/>
        <end position="65"/>
    </location>
</feature>
<keyword evidence="5" id="KW-0812">Transmembrane</keyword>
<dbReference type="GO" id="GO:0000155">
    <property type="term" value="F:phosphorelay sensor kinase activity"/>
    <property type="evidence" value="ECO:0007669"/>
    <property type="project" value="InterPro"/>
</dbReference>
<keyword evidence="8" id="KW-0418">Kinase</keyword>
<keyword evidence="6" id="KW-0732">Signal</keyword>
<keyword evidence="8" id="KW-0808">Transferase</keyword>
<dbReference type="Gene3D" id="1.25.40.10">
    <property type="entry name" value="Tetratricopeptide repeat domain"/>
    <property type="match status" value="1"/>
</dbReference>
<dbReference type="InterPro" id="IPR019734">
    <property type="entry name" value="TPR_rpt"/>
</dbReference>
<evidence type="ECO:0000313" key="8">
    <source>
        <dbReference type="EMBL" id="TCC91002.1"/>
    </source>
</evidence>
<dbReference type="InterPro" id="IPR036097">
    <property type="entry name" value="HisK_dim/P_sf"/>
</dbReference>